<feature type="region of interest" description="Disordered" evidence="1">
    <location>
        <begin position="152"/>
        <end position="173"/>
    </location>
</feature>
<organism evidence="2 3">
    <name type="scientific">Stylosanthes scabra</name>
    <dbReference type="NCBI Taxonomy" id="79078"/>
    <lineage>
        <taxon>Eukaryota</taxon>
        <taxon>Viridiplantae</taxon>
        <taxon>Streptophyta</taxon>
        <taxon>Embryophyta</taxon>
        <taxon>Tracheophyta</taxon>
        <taxon>Spermatophyta</taxon>
        <taxon>Magnoliopsida</taxon>
        <taxon>eudicotyledons</taxon>
        <taxon>Gunneridae</taxon>
        <taxon>Pentapetalae</taxon>
        <taxon>rosids</taxon>
        <taxon>fabids</taxon>
        <taxon>Fabales</taxon>
        <taxon>Fabaceae</taxon>
        <taxon>Papilionoideae</taxon>
        <taxon>50 kb inversion clade</taxon>
        <taxon>dalbergioids sensu lato</taxon>
        <taxon>Dalbergieae</taxon>
        <taxon>Pterocarpus clade</taxon>
        <taxon>Stylosanthes</taxon>
    </lineage>
</organism>
<name>A0ABU6TLQ7_9FABA</name>
<evidence type="ECO:0000256" key="1">
    <source>
        <dbReference type="SAM" id="MobiDB-lite"/>
    </source>
</evidence>
<accession>A0ABU6TLQ7</accession>
<sequence>MAEVEAMGFHSLQHILEWIVNQEIYTYLASKFDLDNNVIKDDVANIEINAEIVERALRLPSCEILQTIVLCRVTKNPEKKEKKAKRKASNLLEEEVTQTKRKASNLVEEEVTHGEDEPISEITSHLTQETTPEDTTIGDNAVDQIPSLVPQSPAATPPALCSGNENNNDGSLPPEAIIEQDFHSFFHSLYSSVDVCVDDGFLYSEFLNSLLAGEDHQATFDSP</sequence>
<evidence type="ECO:0000313" key="3">
    <source>
        <dbReference type="Proteomes" id="UP001341840"/>
    </source>
</evidence>
<dbReference type="EMBL" id="JASCZI010091122">
    <property type="protein sequence ID" value="MED6149060.1"/>
    <property type="molecule type" value="Genomic_DNA"/>
</dbReference>
<gene>
    <name evidence="2" type="ORF">PIB30_058918</name>
</gene>
<reference evidence="2 3" key="1">
    <citation type="journal article" date="2023" name="Plants (Basel)">
        <title>Bridging the Gap: Combining Genomics and Transcriptomics Approaches to Understand Stylosanthes scabra, an Orphan Legume from the Brazilian Caatinga.</title>
        <authorList>
            <person name="Ferreira-Neto J.R.C."/>
            <person name="da Silva M.D."/>
            <person name="Binneck E."/>
            <person name="de Melo N.F."/>
            <person name="da Silva R.H."/>
            <person name="de Melo A.L.T.M."/>
            <person name="Pandolfi V."/>
            <person name="Bustamante F.O."/>
            <person name="Brasileiro-Vidal A.C."/>
            <person name="Benko-Iseppon A.M."/>
        </authorList>
    </citation>
    <scope>NUCLEOTIDE SEQUENCE [LARGE SCALE GENOMIC DNA]</scope>
    <source>
        <tissue evidence="2">Leaves</tissue>
    </source>
</reference>
<comment type="caution">
    <text evidence="2">The sequence shown here is derived from an EMBL/GenBank/DDBJ whole genome shotgun (WGS) entry which is preliminary data.</text>
</comment>
<keyword evidence="3" id="KW-1185">Reference proteome</keyword>
<protein>
    <submittedName>
        <fullName evidence="2">Uncharacterized protein</fullName>
    </submittedName>
</protein>
<proteinExistence type="predicted"/>
<evidence type="ECO:0000313" key="2">
    <source>
        <dbReference type="EMBL" id="MED6149060.1"/>
    </source>
</evidence>
<dbReference type="Proteomes" id="UP001341840">
    <property type="component" value="Unassembled WGS sequence"/>
</dbReference>